<dbReference type="EMBL" id="HE575317">
    <property type="protein sequence ID" value="CCC90110.1"/>
    <property type="molecule type" value="Genomic_DNA"/>
</dbReference>
<accession>G0UL55</accession>
<name>G0UL55_TRYCI</name>
<evidence type="ECO:0000256" key="1">
    <source>
        <dbReference type="SAM" id="Phobius"/>
    </source>
</evidence>
<dbReference type="AlphaFoldDB" id="G0UL55"/>
<proteinExistence type="predicted"/>
<reference evidence="2" key="1">
    <citation type="journal article" date="2012" name="Proc. Natl. Acad. Sci. U.S.A.">
        <title>Antigenic diversity is generated by distinct evolutionary mechanisms in African trypanosome species.</title>
        <authorList>
            <person name="Jackson A.P."/>
            <person name="Berry A."/>
            <person name="Aslett M."/>
            <person name="Allison H.C."/>
            <person name="Burton P."/>
            <person name="Vavrova-Anderson J."/>
            <person name="Brown R."/>
            <person name="Browne H."/>
            <person name="Corton N."/>
            <person name="Hauser H."/>
            <person name="Gamble J."/>
            <person name="Gilderthorp R."/>
            <person name="Marcello L."/>
            <person name="McQuillan J."/>
            <person name="Otto T.D."/>
            <person name="Quail M.A."/>
            <person name="Sanders M.J."/>
            <person name="van Tonder A."/>
            <person name="Ginger M.L."/>
            <person name="Field M.C."/>
            <person name="Barry J.D."/>
            <person name="Hertz-Fowler C."/>
            <person name="Berriman M."/>
        </authorList>
    </citation>
    <scope>NUCLEOTIDE SEQUENCE</scope>
    <source>
        <strain evidence="2">IL3000</strain>
    </source>
</reference>
<organism evidence="2">
    <name type="scientific">Trypanosoma congolense (strain IL3000)</name>
    <dbReference type="NCBI Taxonomy" id="1068625"/>
    <lineage>
        <taxon>Eukaryota</taxon>
        <taxon>Discoba</taxon>
        <taxon>Euglenozoa</taxon>
        <taxon>Kinetoplastea</taxon>
        <taxon>Metakinetoplastina</taxon>
        <taxon>Trypanosomatida</taxon>
        <taxon>Trypanosomatidae</taxon>
        <taxon>Trypanosoma</taxon>
        <taxon>Nannomonas</taxon>
    </lineage>
</organism>
<keyword evidence="1" id="KW-0472">Membrane</keyword>
<feature type="transmembrane region" description="Helical" evidence="1">
    <location>
        <begin position="15"/>
        <end position="35"/>
    </location>
</feature>
<evidence type="ECO:0000313" key="2">
    <source>
        <dbReference type="EMBL" id="CCC90110.1"/>
    </source>
</evidence>
<protein>
    <submittedName>
        <fullName evidence="2">Uncharacterized protein</fullName>
    </submittedName>
</protein>
<gene>
    <name evidence="2" type="ORF">TCIL3000_4_1980</name>
</gene>
<keyword evidence="1" id="KW-1133">Transmembrane helix</keyword>
<sequence length="115" mass="13042">MKSWFISVNLCEFHFLLPSCHGLFYLSIRFALLLFSYSECFRLLFYGTVHDCFVCSREGCMLCVCVCGDCETSHCCSAGLVGGCCCWWCCCCFLSTIRDALKCPLGPYAREFLLL</sequence>
<keyword evidence="1" id="KW-0812">Transmembrane</keyword>